<dbReference type="PANTHER" id="PTHR43546:SF3">
    <property type="entry name" value="UPF0173 METAL-DEPENDENT HYDROLASE MJ1163"/>
    <property type="match status" value="1"/>
</dbReference>
<comment type="caution">
    <text evidence="2">The sequence shown here is derived from an EMBL/GenBank/DDBJ whole genome shotgun (WGS) entry which is preliminary data.</text>
</comment>
<dbReference type="Gene3D" id="3.60.15.10">
    <property type="entry name" value="Ribonuclease Z/Hydroxyacylglutathione hydrolase-like"/>
    <property type="match status" value="1"/>
</dbReference>
<evidence type="ECO:0000313" key="2">
    <source>
        <dbReference type="EMBL" id="RHJ89070.1"/>
    </source>
</evidence>
<evidence type="ECO:0000313" key="3">
    <source>
        <dbReference type="Proteomes" id="UP000284841"/>
    </source>
</evidence>
<dbReference type="GO" id="GO:0016787">
    <property type="term" value="F:hydrolase activity"/>
    <property type="evidence" value="ECO:0007669"/>
    <property type="project" value="UniProtKB-KW"/>
</dbReference>
<gene>
    <name evidence="2" type="ORF">DW099_00385</name>
</gene>
<keyword evidence="3" id="KW-1185">Reference proteome</keyword>
<dbReference type="Proteomes" id="UP000284841">
    <property type="component" value="Unassembled WGS sequence"/>
</dbReference>
<dbReference type="OrthoDB" id="9761531at2"/>
<dbReference type="RefSeq" id="WP_118333125.1">
    <property type="nucleotide sequence ID" value="NZ_AP025567.1"/>
</dbReference>
<sequence>MISEENIKIRYLTNCAVFIEYGTVKIIVDAIFSGKQPFNIMDRETEEEILNGTGEFENINYVLVTHCHNDHYNGSKLLKFLKNNPQAKLIVPSNARLDADRLEEVRATPIFLTGEAGKIQNLDFGSLHIEYMKTNHLTYRYPDHYIYNIILGDANVLLTADMDYVAMEWLGRFTKKKYSVVFLCHIFLWHRKWREQIEALNYTETFFYHLPDEERDRNSYRKKALMYWDKHSPDFTNADLLQYNLPILRGKYEIY</sequence>
<dbReference type="Pfam" id="PF00753">
    <property type="entry name" value="Lactamase_B"/>
    <property type="match status" value="1"/>
</dbReference>
<feature type="domain" description="Metallo-beta-lactamase" evidence="1">
    <location>
        <begin position="19"/>
        <end position="171"/>
    </location>
</feature>
<dbReference type="SUPFAM" id="SSF56281">
    <property type="entry name" value="Metallo-hydrolase/oxidoreductase"/>
    <property type="match status" value="1"/>
</dbReference>
<reference evidence="2 3" key="1">
    <citation type="submission" date="2018-08" db="EMBL/GenBank/DDBJ databases">
        <title>A genome reference for cultivated species of the human gut microbiota.</title>
        <authorList>
            <person name="Zou Y."/>
            <person name="Xue W."/>
            <person name="Luo G."/>
        </authorList>
    </citation>
    <scope>NUCLEOTIDE SEQUENCE [LARGE SCALE GENOMIC DNA]</scope>
    <source>
        <strain evidence="2 3">AM07-24</strain>
    </source>
</reference>
<proteinExistence type="predicted"/>
<evidence type="ECO:0000259" key="1">
    <source>
        <dbReference type="Pfam" id="PF00753"/>
    </source>
</evidence>
<dbReference type="InterPro" id="IPR050114">
    <property type="entry name" value="UPF0173_UPF0282_UlaG_hydrolase"/>
</dbReference>
<organism evidence="2 3">
    <name type="scientific">Emergencia timonensis</name>
    <dbReference type="NCBI Taxonomy" id="1776384"/>
    <lineage>
        <taxon>Bacteria</taxon>
        <taxon>Bacillati</taxon>
        <taxon>Bacillota</taxon>
        <taxon>Clostridia</taxon>
        <taxon>Peptostreptococcales</taxon>
        <taxon>Anaerovoracaceae</taxon>
        <taxon>Emergencia</taxon>
    </lineage>
</organism>
<dbReference type="InterPro" id="IPR001279">
    <property type="entry name" value="Metallo-B-lactamas"/>
</dbReference>
<protein>
    <submittedName>
        <fullName evidence="2">MBL fold metallo-hydrolase</fullName>
    </submittedName>
</protein>
<dbReference type="CDD" id="cd06262">
    <property type="entry name" value="metallo-hydrolase-like_MBL-fold"/>
    <property type="match status" value="1"/>
</dbReference>
<accession>A0A415E5Y2</accession>
<dbReference type="EMBL" id="QRMS01000001">
    <property type="protein sequence ID" value="RHJ89070.1"/>
    <property type="molecule type" value="Genomic_DNA"/>
</dbReference>
<keyword evidence="2" id="KW-0378">Hydrolase</keyword>
<dbReference type="InterPro" id="IPR036866">
    <property type="entry name" value="RibonucZ/Hydroxyglut_hydro"/>
</dbReference>
<dbReference type="AlphaFoldDB" id="A0A415E5Y2"/>
<name>A0A415E5Y2_9FIRM</name>
<dbReference type="STRING" id="1776384.GCA_900086585_02299"/>
<dbReference type="PANTHER" id="PTHR43546">
    <property type="entry name" value="UPF0173 METAL-DEPENDENT HYDROLASE MJ1163-RELATED"/>
    <property type="match status" value="1"/>
</dbReference>